<comment type="caution">
    <text evidence="2">The sequence shown here is derived from an EMBL/GenBank/DDBJ whole genome shotgun (WGS) entry which is preliminary data.</text>
</comment>
<dbReference type="Proteomes" id="UP000051645">
    <property type="component" value="Unassembled WGS sequence"/>
</dbReference>
<dbReference type="EMBL" id="JQAZ01000005">
    <property type="protein sequence ID" value="KRN30979.1"/>
    <property type="molecule type" value="Genomic_DNA"/>
</dbReference>
<evidence type="ECO:0000256" key="1">
    <source>
        <dbReference type="SAM" id="Phobius"/>
    </source>
</evidence>
<evidence type="ECO:0000313" key="4">
    <source>
        <dbReference type="Proteomes" id="UP000051645"/>
    </source>
</evidence>
<keyword evidence="4" id="KW-1185">Reference proteome</keyword>
<dbReference type="Proteomes" id="UP000051751">
    <property type="component" value="Unassembled WGS sequence"/>
</dbReference>
<evidence type="ECO:0000313" key="2">
    <source>
        <dbReference type="EMBL" id="KRN28144.1"/>
    </source>
</evidence>
<keyword evidence="1" id="KW-0472">Membrane</keyword>
<dbReference type="OrthoDB" id="9808690at2"/>
<keyword evidence="1" id="KW-1133">Transmembrane helix</keyword>
<evidence type="ECO:0000313" key="3">
    <source>
        <dbReference type="EMBL" id="KRN30979.1"/>
    </source>
</evidence>
<evidence type="ECO:0000313" key="5">
    <source>
        <dbReference type="Proteomes" id="UP000051751"/>
    </source>
</evidence>
<feature type="transmembrane region" description="Helical" evidence="1">
    <location>
        <begin position="87"/>
        <end position="105"/>
    </location>
</feature>
<dbReference type="PATRIC" id="fig|81857.3.peg.1606"/>
<dbReference type="RefSeq" id="WP_057770138.1">
    <property type="nucleotide sequence ID" value="NZ_JQAT01000004.1"/>
</dbReference>
<reference evidence="4 5" key="1">
    <citation type="journal article" date="2015" name="Genome Announc.">
        <title>Expanding the biotechnology potential of lactobacilli through comparative genomics of 213 strains and associated genera.</title>
        <authorList>
            <person name="Sun Z."/>
            <person name="Harris H.M."/>
            <person name="McCann A."/>
            <person name="Guo C."/>
            <person name="Argimon S."/>
            <person name="Zhang W."/>
            <person name="Yang X."/>
            <person name="Jeffery I.B."/>
            <person name="Cooney J.C."/>
            <person name="Kagawa T.F."/>
            <person name="Liu W."/>
            <person name="Song Y."/>
            <person name="Salvetti E."/>
            <person name="Wrobel A."/>
            <person name="Rasinkangas P."/>
            <person name="Parkhill J."/>
            <person name="Rea M.C."/>
            <person name="O'Sullivan O."/>
            <person name="Ritari J."/>
            <person name="Douillard F.P."/>
            <person name="Paul Ross R."/>
            <person name="Yang R."/>
            <person name="Briner A.E."/>
            <person name="Felis G.E."/>
            <person name="de Vos W.M."/>
            <person name="Barrangou R."/>
            <person name="Klaenhammer T.R."/>
            <person name="Caufield P.W."/>
            <person name="Cui Y."/>
            <person name="Zhang H."/>
            <person name="O'Toole P.W."/>
        </authorList>
    </citation>
    <scope>NUCLEOTIDE SEQUENCE [LARGE SCALE GENOMIC DNA]</scope>
    <source>
        <strain evidence="2 5">ATCC BAA-66</strain>
        <strain evidence="3 4">DSM 13344</strain>
    </source>
</reference>
<feature type="transmembrane region" description="Helical" evidence="1">
    <location>
        <begin position="12"/>
        <end position="34"/>
    </location>
</feature>
<keyword evidence="1" id="KW-0812">Transmembrane</keyword>
<accession>A0A0R2FHX7</accession>
<feature type="transmembrane region" description="Helical" evidence="1">
    <location>
        <begin position="46"/>
        <end position="66"/>
    </location>
</feature>
<name>A0A0R2FHX7_9LACO</name>
<dbReference type="AlphaFoldDB" id="A0A0R2FHX7"/>
<proteinExistence type="predicted"/>
<organism evidence="2 5">
    <name type="scientific">Lactobacillus selangorensis</name>
    <dbReference type="NCBI Taxonomy" id="81857"/>
    <lineage>
        <taxon>Bacteria</taxon>
        <taxon>Bacillati</taxon>
        <taxon>Bacillota</taxon>
        <taxon>Bacilli</taxon>
        <taxon>Lactobacillales</taxon>
        <taxon>Lactobacillaceae</taxon>
        <taxon>Lactobacillus</taxon>
    </lineage>
</organism>
<protein>
    <recommendedName>
        <fullName evidence="6">DUF1648 domain-containing protein</fullName>
    </recommendedName>
</protein>
<gene>
    <name evidence="2" type="ORF">IV38_GL001595</name>
    <name evidence="3" type="ORF">IV40_GL001620</name>
</gene>
<sequence length="106" mass="11950">MAKFKAGVRGLDIAASLFTLICYLLAPASIPVHLNNIGPQNEFGPKWMLFLSLLALCLFGELLIWFSKRRRKRLSAQGYPHLLQFEYGYLAVDALVFVVFVVTMIS</sequence>
<dbReference type="EMBL" id="JQAT01000004">
    <property type="protein sequence ID" value="KRN28144.1"/>
    <property type="molecule type" value="Genomic_DNA"/>
</dbReference>
<evidence type="ECO:0008006" key="6">
    <source>
        <dbReference type="Google" id="ProtNLM"/>
    </source>
</evidence>